<dbReference type="GO" id="GO:0005886">
    <property type="term" value="C:plasma membrane"/>
    <property type="evidence" value="ECO:0007669"/>
    <property type="project" value="TreeGrafter"/>
</dbReference>
<evidence type="ECO:0000256" key="6">
    <source>
        <dbReference type="ARBA" id="ARBA00023136"/>
    </source>
</evidence>
<evidence type="ECO:0000259" key="11">
    <source>
        <dbReference type="PROSITE" id="PS51846"/>
    </source>
</evidence>
<dbReference type="KEGG" id="pbu:L21SP3_00801"/>
<dbReference type="InterPro" id="IPR002550">
    <property type="entry name" value="CNNM"/>
</dbReference>
<reference evidence="13" key="1">
    <citation type="submission" date="2017-02" db="EMBL/GenBank/DDBJ databases">
        <title>Comparative genomics and description of representatives of a novel lineage of planctomycetes thriving in anoxic sediments.</title>
        <authorList>
            <person name="Spring S."/>
            <person name="Bunk B."/>
            <person name="Sproer C."/>
            <person name="Klenk H.-P."/>
        </authorList>
    </citation>
    <scope>NUCLEOTIDE SEQUENCE [LARGE SCALE GENOMIC DNA]</scope>
    <source>
        <strain evidence="13">L21-RPul-D3</strain>
    </source>
</reference>
<dbReference type="STRING" id="1940790.L21SP3_00801"/>
<dbReference type="EMBL" id="CP019633">
    <property type="protein sequence ID" value="AQQ09007.1"/>
    <property type="molecule type" value="Genomic_DNA"/>
</dbReference>
<dbReference type="Gene3D" id="3.10.580.10">
    <property type="entry name" value="CBS-domain"/>
    <property type="match status" value="1"/>
</dbReference>
<dbReference type="PANTHER" id="PTHR22777">
    <property type="entry name" value="HEMOLYSIN-RELATED"/>
    <property type="match status" value="1"/>
</dbReference>
<evidence type="ECO:0000256" key="1">
    <source>
        <dbReference type="ARBA" id="ARBA00004141"/>
    </source>
</evidence>
<evidence type="ECO:0000259" key="10">
    <source>
        <dbReference type="PROSITE" id="PS51371"/>
    </source>
</evidence>
<dbReference type="InterPro" id="IPR044751">
    <property type="entry name" value="Ion_transp-like_CBS"/>
</dbReference>
<dbReference type="PROSITE" id="PS51846">
    <property type="entry name" value="CNNM"/>
    <property type="match status" value="1"/>
</dbReference>
<keyword evidence="2 8" id="KW-0812">Transmembrane</keyword>
<dbReference type="CDD" id="cd04590">
    <property type="entry name" value="CBS_pair_CorC_HlyC_assoc"/>
    <property type="match status" value="1"/>
</dbReference>
<proteinExistence type="predicted"/>
<evidence type="ECO:0000256" key="8">
    <source>
        <dbReference type="PROSITE-ProRule" id="PRU01193"/>
    </source>
</evidence>
<accession>A0A1Q2HNG8</accession>
<dbReference type="RefSeq" id="WP_077539468.1">
    <property type="nucleotide sequence ID" value="NZ_CP019633.1"/>
</dbReference>
<name>A0A1Q2HNG8_9BACT</name>
<dbReference type="Pfam" id="PF01595">
    <property type="entry name" value="CNNM"/>
    <property type="match status" value="1"/>
</dbReference>
<protein>
    <submittedName>
        <fullName evidence="12">Hemolysin C</fullName>
    </submittedName>
</protein>
<feature type="domain" description="CNNM transmembrane" evidence="11">
    <location>
        <begin position="1"/>
        <end position="179"/>
    </location>
</feature>
<evidence type="ECO:0000256" key="7">
    <source>
        <dbReference type="PROSITE-ProRule" id="PRU00703"/>
    </source>
</evidence>
<keyword evidence="6 8" id="KW-0472">Membrane</keyword>
<dbReference type="InterPro" id="IPR046342">
    <property type="entry name" value="CBS_dom_sf"/>
</dbReference>
<evidence type="ECO:0000256" key="5">
    <source>
        <dbReference type="ARBA" id="ARBA00023122"/>
    </source>
</evidence>
<evidence type="ECO:0000313" key="12">
    <source>
        <dbReference type="EMBL" id="AQQ09007.1"/>
    </source>
</evidence>
<keyword evidence="3" id="KW-0677">Repeat</keyword>
<sequence>MILFITYLFLAIFVSFLCSLLEAALLSVPRSHVALMLERGSRAGRRLEKMKDDVDQPLAAILTLNTFAHTLGAAGVGTQAALIWGEGWVGMVSFMLTIVILVFSEIIPKTLGAVHAKELACFTVWTVQGLVLLLKPLVAVCNWISKLMGGKQAVPVISREEVSSLAWLAHFKGALEHKEAQVMRNIIALSSVTVKDVMTPRTVVTTLRGNQTVQEVTETEPPRFARIPVVGESLDDVKGLLHRRDLFKARSEGRGQAAVSELARPIHAVPELASLQAVLDEFLKRSEHLFLVVDEYGGAEGIITLEDVMETLLGAEIVDETDSVEDMQELARQLLETKRKKEQ</sequence>
<dbReference type="InterPro" id="IPR000644">
    <property type="entry name" value="CBS_dom"/>
</dbReference>
<evidence type="ECO:0000256" key="2">
    <source>
        <dbReference type="ARBA" id="ARBA00022692"/>
    </source>
</evidence>
<organism evidence="12 13">
    <name type="scientific">Sedimentisphaera cyanobacteriorum</name>
    <dbReference type="NCBI Taxonomy" id="1940790"/>
    <lineage>
        <taxon>Bacteria</taxon>
        <taxon>Pseudomonadati</taxon>
        <taxon>Planctomycetota</taxon>
        <taxon>Phycisphaerae</taxon>
        <taxon>Sedimentisphaerales</taxon>
        <taxon>Sedimentisphaeraceae</taxon>
        <taxon>Sedimentisphaera</taxon>
    </lineage>
</organism>
<feature type="transmembrane region" description="Helical" evidence="9">
    <location>
        <begin position="88"/>
        <end position="107"/>
    </location>
</feature>
<dbReference type="AlphaFoldDB" id="A0A1Q2HNG8"/>
<feature type="transmembrane region" description="Helical" evidence="9">
    <location>
        <begin position="119"/>
        <end position="138"/>
    </location>
</feature>
<dbReference type="PROSITE" id="PS51371">
    <property type="entry name" value="CBS"/>
    <property type="match status" value="1"/>
</dbReference>
<dbReference type="SUPFAM" id="SSF54631">
    <property type="entry name" value="CBS-domain pair"/>
    <property type="match status" value="1"/>
</dbReference>
<dbReference type="Proteomes" id="UP000188273">
    <property type="component" value="Chromosome"/>
</dbReference>
<dbReference type="OrthoDB" id="9798188at2"/>
<keyword evidence="5 7" id="KW-0129">CBS domain</keyword>
<dbReference type="PANTHER" id="PTHR22777:SF4">
    <property type="entry name" value="UPF0053 PROTEIN SLL1254"/>
    <property type="match status" value="1"/>
</dbReference>
<comment type="subcellular location">
    <subcellularLocation>
        <location evidence="1">Membrane</location>
        <topology evidence="1">Multi-pass membrane protein</topology>
    </subcellularLocation>
</comment>
<evidence type="ECO:0000256" key="3">
    <source>
        <dbReference type="ARBA" id="ARBA00022737"/>
    </source>
</evidence>
<feature type="domain" description="CBS" evidence="10">
    <location>
        <begin position="262"/>
        <end position="320"/>
    </location>
</feature>
<gene>
    <name evidence="12" type="primary">tlyC</name>
    <name evidence="12" type="ORF">L21SP3_00801</name>
</gene>
<keyword evidence="4 8" id="KW-1133">Transmembrane helix</keyword>
<keyword evidence="13" id="KW-1185">Reference proteome</keyword>
<evidence type="ECO:0000256" key="9">
    <source>
        <dbReference type="SAM" id="Phobius"/>
    </source>
</evidence>
<evidence type="ECO:0000313" key="13">
    <source>
        <dbReference type="Proteomes" id="UP000188273"/>
    </source>
</evidence>
<evidence type="ECO:0000256" key="4">
    <source>
        <dbReference type="ARBA" id="ARBA00022989"/>
    </source>
</evidence>
<dbReference type="Pfam" id="PF00571">
    <property type="entry name" value="CBS"/>
    <property type="match status" value="2"/>
</dbReference>